<protein>
    <recommendedName>
        <fullName evidence="3">PRC-barrel domain-containing protein</fullName>
    </recommendedName>
</protein>
<keyword evidence="2" id="KW-1185">Reference proteome</keyword>
<reference evidence="1 2" key="1">
    <citation type="submission" date="2010-08" db="EMBL/GenBank/DDBJ databases">
        <title>The draft genome of Desulfovibrio fructosovorans JJ.</title>
        <authorList>
            <consortium name="US DOE Joint Genome Institute (JGI-PGF)"/>
            <person name="Lucas S."/>
            <person name="Copeland A."/>
            <person name="Lapidus A."/>
            <person name="Cheng J.-F."/>
            <person name="Bruce D."/>
            <person name="Goodwin L."/>
            <person name="Pitluck S."/>
            <person name="Land M.L."/>
            <person name="Hauser L."/>
            <person name="Chang Y.-J."/>
            <person name="Jeffries C."/>
            <person name="Wall J.D."/>
            <person name="Stahl D.A."/>
            <person name="Arkin A.P."/>
            <person name="Dehal P."/>
            <person name="Stolyar S.M."/>
            <person name="Hazen T.C."/>
            <person name="Woyke T.J."/>
        </authorList>
    </citation>
    <scope>NUCLEOTIDE SEQUENCE [LARGE SCALE GENOMIC DNA]</scope>
    <source>
        <strain evidence="1 2">JJ</strain>
    </source>
</reference>
<dbReference type="Gene3D" id="2.30.30.240">
    <property type="entry name" value="PRC-barrel domain"/>
    <property type="match status" value="1"/>
</dbReference>
<name>E1JZM1_SOLFR</name>
<dbReference type="Proteomes" id="UP000006250">
    <property type="component" value="Unassembled WGS sequence"/>
</dbReference>
<dbReference type="OrthoDB" id="510842at2"/>
<dbReference type="SUPFAM" id="SSF50346">
    <property type="entry name" value="PRC-barrel domain"/>
    <property type="match status" value="1"/>
</dbReference>
<dbReference type="eggNOG" id="COG3861">
    <property type="taxonomic scope" value="Bacteria"/>
</dbReference>
<accession>E1JZM1</accession>
<gene>
    <name evidence="1" type="ORF">DesfrDRAFT_3071</name>
</gene>
<dbReference type="EMBL" id="AECZ01000024">
    <property type="protein sequence ID" value="EFL50156.1"/>
    <property type="molecule type" value="Genomic_DNA"/>
</dbReference>
<evidence type="ECO:0008006" key="3">
    <source>
        <dbReference type="Google" id="ProtNLM"/>
    </source>
</evidence>
<comment type="caution">
    <text evidence="1">The sequence shown here is derived from an EMBL/GenBank/DDBJ whole genome shotgun (WGS) entry which is preliminary data.</text>
</comment>
<sequence length="201" mass="21606">MPEQAIDLALSAPVHATDGLVGSVERIIVNPETGKATHVVVREDAIPNTLRLVAEKYIANTRDGALHLSISRKKASECREYIQTDYYSPMFFLELAKNEHMKLPLSPASWSVEHPATPEGSVALVGHETVLASDGKVGRVDGVLADRHSGRITHLLLRQGHLWGAREVQIPAGLVSGYKDGEVTLAATKAEIGALPDVHAG</sequence>
<proteinExistence type="predicted"/>
<dbReference type="AlphaFoldDB" id="E1JZM1"/>
<evidence type="ECO:0000313" key="2">
    <source>
        <dbReference type="Proteomes" id="UP000006250"/>
    </source>
</evidence>
<organism evidence="1 2">
    <name type="scientific">Solidesulfovibrio fructosivorans JJ]</name>
    <dbReference type="NCBI Taxonomy" id="596151"/>
    <lineage>
        <taxon>Bacteria</taxon>
        <taxon>Pseudomonadati</taxon>
        <taxon>Thermodesulfobacteriota</taxon>
        <taxon>Desulfovibrionia</taxon>
        <taxon>Desulfovibrionales</taxon>
        <taxon>Desulfovibrionaceae</taxon>
        <taxon>Solidesulfovibrio</taxon>
    </lineage>
</organism>
<dbReference type="STRING" id="596151.DesfrDRAFT_3071"/>
<dbReference type="RefSeq" id="WP_005995335.1">
    <property type="nucleotide sequence ID" value="NZ_AECZ01000024.1"/>
</dbReference>
<dbReference type="InterPro" id="IPR011033">
    <property type="entry name" value="PRC_barrel-like_sf"/>
</dbReference>
<evidence type="ECO:0000313" key="1">
    <source>
        <dbReference type="EMBL" id="EFL50156.1"/>
    </source>
</evidence>